<protein>
    <recommendedName>
        <fullName evidence="4">Aldehyde dehydrogenase</fullName>
    </recommendedName>
</protein>
<evidence type="ECO:0000313" key="10">
    <source>
        <dbReference type="EMBL" id="GMH76536.1"/>
    </source>
</evidence>
<evidence type="ECO:0000256" key="3">
    <source>
        <dbReference type="ARBA" id="ARBA00023027"/>
    </source>
</evidence>
<evidence type="ECO:0000256" key="8">
    <source>
        <dbReference type="SAM" id="MobiDB-lite"/>
    </source>
</evidence>
<dbReference type="PANTHER" id="PTHR43570:SF16">
    <property type="entry name" value="ALDEHYDE DEHYDROGENASE TYPE III, ISOFORM Q"/>
    <property type="match status" value="1"/>
</dbReference>
<dbReference type="GO" id="GO:0005737">
    <property type="term" value="C:cytoplasm"/>
    <property type="evidence" value="ECO:0007669"/>
    <property type="project" value="TreeGrafter"/>
</dbReference>
<proteinExistence type="inferred from homology"/>
<dbReference type="InterPro" id="IPR016163">
    <property type="entry name" value="Ald_DH_C"/>
</dbReference>
<dbReference type="AlphaFoldDB" id="A0A9W7AP41"/>
<evidence type="ECO:0000256" key="6">
    <source>
        <dbReference type="PROSITE-ProRule" id="PRU10007"/>
    </source>
</evidence>
<keyword evidence="11" id="KW-1185">Reference proteome</keyword>
<reference evidence="11" key="1">
    <citation type="journal article" date="2023" name="Commun. Biol.">
        <title>Genome analysis of Parmales, the sister group of diatoms, reveals the evolutionary specialization of diatoms from phago-mixotrophs to photoautotrophs.</title>
        <authorList>
            <person name="Ban H."/>
            <person name="Sato S."/>
            <person name="Yoshikawa S."/>
            <person name="Yamada K."/>
            <person name="Nakamura Y."/>
            <person name="Ichinomiya M."/>
            <person name="Sato N."/>
            <person name="Blanc-Mathieu R."/>
            <person name="Endo H."/>
            <person name="Kuwata A."/>
            <person name="Ogata H."/>
        </authorList>
    </citation>
    <scope>NUCLEOTIDE SEQUENCE [LARGE SCALE GENOMIC DNA]</scope>
    <source>
        <strain evidence="11">NIES 3701</strain>
    </source>
</reference>
<dbReference type="Pfam" id="PF00171">
    <property type="entry name" value="Aldedh"/>
    <property type="match status" value="1"/>
</dbReference>
<feature type="active site" evidence="5 6">
    <location>
        <position position="238"/>
    </location>
</feature>
<gene>
    <name evidence="10" type="ORF">TrST_g10073</name>
</gene>
<evidence type="ECO:0000256" key="4">
    <source>
        <dbReference type="PIRNR" id="PIRNR036492"/>
    </source>
</evidence>
<keyword evidence="2 4" id="KW-0560">Oxidoreductase</keyword>
<dbReference type="InterPro" id="IPR016162">
    <property type="entry name" value="Ald_DH_N"/>
</dbReference>
<dbReference type="GO" id="GO:0004029">
    <property type="term" value="F:aldehyde dehydrogenase (NAD+) activity"/>
    <property type="evidence" value="ECO:0007669"/>
    <property type="project" value="TreeGrafter"/>
</dbReference>
<dbReference type="OrthoDB" id="440325at2759"/>
<dbReference type="InterPro" id="IPR015590">
    <property type="entry name" value="Aldehyde_DH_dom"/>
</dbReference>
<dbReference type="EMBL" id="BRXY01000198">
    <property type="protein sequence ID" value="GMH76536.1"/>
    <property type="molecule type" value="Genomic_DNA"/>
</dbReference>
<evidence type="ECO:0000259" key="9">
    <source>
        <dbReference type="Pfam" id="PF00171"/>
    </source>
</evidence>
<accession>A0A9W7AP41</accession>
<sequence>MPSSPRGRSRGKSPGKPKATKKAVNPEAEVSSIVADLRRNFDNGVNSSYEARITNLEALRTVLVKGKTQLCEALRKDLGKCEVESYYTEMNLCEHEIQHMVDHLKSYMAPEVVGTDLLNIGGASRIYPDPLGVVCVIGAWNYPVQLTLMPCVGAIAAGNVCFIKVPSDKYTNHTSRALAELCEEHLDRSVFRLVEGAREMTQAVLQERYDKIFFTGGCFVGKMVAEAAAKHLTPTVLELGGKSPVFVTESADLTIAARRICWGAFMNCGQTCVRPDYCMVDEKVASKFFEEVEKSCKQFYTESPETSEFFGRVINERAAERLSGIINDTPKSKIRFGGEVDVKDKFVAPTLLDFGTDFAGFKRSAAMADEIFGPILPAVRYTNLQDAIDFVNENEKPLSCYLFTTNSADREAILTKTTAGSANVNDVMMHMCNPNLPFGGVGKSGMGRYHGKFSFDCFTHYKSVLFKSNFGDVWARYPPYDSLKVTALGVVQSTKPGWVFDLLKFVLILAVFAAIRTDGRFAGFAHKAISFMFE</sequence>
<dbReference type="InterPro" id="IPR012394">
    <property type="entry name" value="Aldehyde_DH_NAD(P)"/>
</dbReference>
<dbReference type="Gene3D" id="3.40.309.10">
    <property type="entry name" value="Aldehyde Dehydrogenase, Chain A, domain 2"/>
    <property type="match status" value="1"/>
</dbReference>
<feature type="active site" evidence="5">
    <location>
        <position position="272"/>
    </location>
</feature>
<dbReference type="CDD" id="cd07087">
    <property type="entry name" value="ALDH_F3-13-14_CALDH-like"/>
    <property type="match status" value="1"/>
</dbReference>
<comment type="similarity">
    <text evidence="1 4 7">Belongs to the aldehyde dehydrogenase family.</text>
</comment>
<feature type="compositionally biased region" description="Basic residues" evidence="8">
    <location>
        <begin position="7"/>
        <end position="21"/>
    </location>
</feature>
<dbReference type="SUPFAM" id="SSF53720">
    <property type="entry name" value="ALDH-like"/>
    <property type="match status" value="1"/>
</dbReference>
<dbReference type="InterPro" id="IPR016161">
    <property type="entry name" value="Ald_DH/histidinol_DH"/>
</dbReference>
<dbReference type="PIRSF" id="PIRSF036492">
    <property type="entry name" value="ALDH"/>
    <property type="match status" value="1"/>
</dbReference>
<dbReference type="FunFam" id="3.40.605.10:FF:000004">
    <property type="entry name" value="Aldehyde dehydrogenase"/>
    <property type="match status" value="1"/>
</dbReference>
<dbReference type="InterPro" id="IPR029510">
    <property type="entry name" value="Ald_DH_CS_GLU"/>
</dbReference>
<dbReference type="Gene3D" id="3.40.605.10">
    <property type="entry name" value="Aldehyde Dehydrogenase, Chain A, domain 1"/>
    <property type="match status" value="1"/>
</dbReference>
<evidence type="ECO:0000256" key="7">
    <source>
        <dbReference type="RuleBase" id="RU003345"/>
    </source>
</evidence>
<evidence type="ECO:0000256" key="2">
    <source>
        <dbReference type="ARBA" id="ARBA00023002"/>
    </source>
</evidence>
<keyword evidence="3" id="KW-0520">NAD</keyword>
<comment type="caution">
    <text evidence="10">The sequence shown here is derived from an EMBL/GenBank/DDBJ whole genome shotgun (WGS) entry which is preliminary data.</text>
</comment>
<evidence type="ECO:0000256" key="5">
    <source>
        <dbReference type="PIRSR" id="PIRSR036492-1"/>
    </source>
</evidence>
<dbReference type="Proteomes" id="UP001165085">
    <property type="component" value="Unassembled WGS sequence"/>
</dbReference>
<evidence type="ECO:0000256" key="1">
    <source>
        <dbReference type="ARBA" id="ARBA00009986"/>
    </source>
</evidence>
<dbReference type="GO" id="GO:0006081">
    <property type="term" value="P:aldehyde metabolic process"/>
    <property type="evidence" value="ECO:0007669"/>
    <property type="project" value="InterPro"/>
</dbReference>
<organism evidence="10 11">
    <name type="scientific">Triparma strigata</name>
    <dbReference type="NCBI Taxonomy" id="1606541"/>
    <lineage>
        <taxon>Eukaryota</taxon>
        <taxon>Sar</taxon>
        <taxon>Stramenopiles</taxon>
        <taxon>Ochrophyta</taxon>
        <taxon>Bolidophyceae</taxon>
        <taxon>Parmales</taxon>
        <taxon>Triparmaceae</taxon>
        <taxon>Triparma</taxon>
    </lineage>
</organism>
<feature type="region of interest" description="Disordered" evidence="8">
    <location>
        <begin position="1"/>
        <end position="25"/>
    </location>
</feature>
<evidence type="ECO:0000313" key="11">
    <source>
        <dbReference type="Proteomes" id="UP001165085"/>
    </source>
</evidence>
<dbReference type="FunFam" id="3.40.309.10:FF:000003">
    <property type="entry name" value="Aldehyde dehydrogenase"/>
    <property type="match status" value="1"/>
</dbReference>
<name>A0A9W7AP41_9STRA</name>
<dbReference type="PANTHER" id="PTHR43570">
    <property type="entry name" value="ALDEHYDE DEHYDROGENASE"/>
    <property type="match status" value="1"/>
</dbReference>
<dbReference type="PROSITE" id="PS00687">
    <property type="entry name" value="ALDEHYDE_DEHYDR_GLU"/>
    <property type="match status" value="1"/>
</dbReference>
<feature type="domain" description="Aldehyde dehydrogenase" evidence="9">
    <location>
        <begin position="27"/>
        <end position="464"/>
    </location>
</feature>